<organism evidence="1">
    <name type="scientific">uncultured Nitrosococcus sp</name>
    <dbReference type="NCBI Taxonomy" id="269884"/>
    <lineage>
        <taxon>Bacteria</taxon>
        <taxon>Pseudomonadati</taxon>
        <taxon>Pseudomonadota</taxon>
        <taxon>Gammaproteobacteria</taxon>
        <taxon>Chromatiales</taxon>
        <taxon>Chromatiaceae</taxon>
        <taxon>Nitrosococcus</taxon>
        <taxon>environmental samples</taxon>
    </lineage>
</organism>
<sequence length="161" mass="18803">HAGKLDPRHKRSEDVRARINVLSSLPDQWQGALRQWSRLNASKKRDLEDARAPDGNDEYLFYQTLLGAWPIAAPEFEQEISPWGFLLQPGETPPYQAFRQRIRDYMLKAVKEAKVYTSWLNPYEEYEEALLRFVDRALQPGPRNRFLITLAPLARRVAYFG</sequence>
<accession>A0A060BZA2</accession>
<evidence type="ECO:0000313" key="1">
    <source>
        <dbReference type="EMBL" id="AIA86125.1"/>
    </source>
</evidence>
<proteinExistence type="predicted"/>
<feature type="non-terminal residue" evidence="1">
    <location>
        <position position="1"/>
    </location>
</feature>
<feature type="non-terminal residue" evidence="1">
    <location>
        <position position="161"/>
    </location>
</feature>
<dbReference type="InterPro" id="IPR017853">
    <property type="entry name" value="GH"/>
</dbReference>
<dbReference type="InterPro" id="IPR013797">
    <property type="entry name" value="Maltooligo_trehalose_synth_4"/>
</dbReference>
<protein>
    <submittedName>
        <fullName evidence="1">CAZy families GH13 protein</fullName>
    </submittedName>
</protein>
<dbReference type="SUPFAM" id="SSF51445">
    <property type="entry name" value="(Trans)glycosidases"/>
    <property type="match status" value="1"/>
</dbReference>
<name>A0A060BZA2_9GAMM</name>
<reference evidence="1" key="1">
    <citation type="journal article" date="2013" name="Environ. Microbiol.">
        <title>Seasonally variable intestinal metagenomes of the red palm weevil (Rhynchophorus ferrugineus).</title>
        <authorList>
            <person name="Jia S."/>
            <person name="Zhang X."/>
            <person name="Zhang G."/>
            <person name="Yin A."/>
            <person name="Zhang S."/>
            <person name="Li F."/>
            <person name="Wang L."/>
            <person name="Zhao D."/>
            <person name="Yun Q."/>
            <person name="Tala"/>
            <person name="Wang J."/>
            <person name="Sun G."/>
            <person name="Baabdullah M."/>
            <person name="Yu X."/>
            <person name="Hu S."/>
            <person name="Al-Mssallem I.S."/>
            <person name="Yu J."/>
        </authorList>
    </citation>
    <scope>NUCLEOTIDE SEQUENCE</scope>
</reference>
<dbReference type="EMBL" id="KF118861">
    <property type="protein sequence ID" value="AIA86125.1"/>
    <property type="molecule type" value="Genomic_DNA"/>
</dbReference>
<dbReference type="Gene3D" id="1.10.10.470">
    <property type="entry name" value="Maltooligosyl trehalose synthase, domain 4"/>
    <property type="match status" value="1"/>
</dbReference>
<dbReference type="AlphaFoldDB" id="A0A060BZA2"/>